<comment type="caution">
    <text evidence="2">The sequence shown here is derived from an EMBL/GenBank/DDBJ whole genome shotgun (WGS) entry which is preliminary data.</text>
</comment>
<feature type="region of interest" description="Disordered" evidence="1">
    <location>
        <begin position="324"/>
        <end position="380"/>
    </location>
</feature>
<evidence type="ECO:0000313" key="3">
    <source>
        <dbReference type="Proteomes" id="UP000187209"/>
    </source>
</evidence>
<name>A0A1R2APR4_9CILI</name>
<evidence type="ECO:0000313" key="2">
    <source>
        <dbReference type="EMBL" id="OMJ66528.1"/>
    </source>
</evidence>
<dbReference type="Proteomes" id="UP000187209">
    <property type="component" value="Unassembled WGS sequence"/>
</dbReference>
<dbReference type="InterPro" id="IPR036465">
    <property type="entry name" value="vWFA_dom_sf"/>
</dbReference>
<sequence length="1108" mass="129174">MGGTNILSALTAIYHREVEPDTLRFIFFITDGGDFTKEDSLKLIREKKGNTRICTIGINSSDIDFKFLEEAAKIGNGMSININKIEEISMKMIDQLDFFEKKEISELKINNILETDFECVPPLLSKQIIDYKEHVIYFVCKNFTNDIIISFKDEYLQQKRNLSPSIYNIENGVELHKIFGAKKIQYLEECLSSDKKKNIPKSNVEKASKNPFNLKYYPEKSKEDLIKEIKSCSEEYQVFSKRTKLELVPEPITSKDESVRPSDAVEENKASLDKEKSGIIRQIKNKISNLGSPKNNTEVTVVEKFSETFPAKFIYKKDLYKEQNANEDKKDSLSSSEEDSSSSSEISPDDSSKPPDDPSKPSDDPSKPSDDPSKPSEIKELPEECKLLTRKVIQITENLNEVMNLFCGSIHVLWKDTIILFPTLLLFSFRLPKFSITKDITATIFILGLLEIHYPQFQPEWENQYNSAIEWLTYKKFEYFTNRETILEIIISIYSTSQNFPDLIPKQPLIKANFELILLLLKIHNGLYWNYHIISAIFPSIEKFKFNIDYENLNIKSTVYILSVLKKFFAEFECDWNFMYLLSKKWLKSHSIDADKEISLIIEISNIEIGKEKNEISLEGEFSESVFNEINKIFHTEGYWDFQNANLKFPQLASLMIMHKEKFSEDTLATLFIINILETKYYDKVYEWRIIRKKAENWLKNKGVQLKNIGKLFEGFRSVFSYRLIQSQLILNRYWHFILVLSASNGVYWEFSVGSQLFSSLGMHYYKNCLGQDQDAFTTIIFIKYLEEYYSDELLEWTGFIKKAIKWLKNVKKVDYETMKTGFNCYEILKVPNMITINEALEESEVITAKLMFDHCKYEYATIIISDCDAFFRPYMRNNEEVMQEISMNILLKVTQKSLASCYQVFDVSESNMRVSKYSMADLVQICGSKADSYKELLSFCISYTSMTDLKKITSHFVLKTSVFLLFSVIAQKGKLSIYIGRTRNFWIISNPLIEKKLFESLGEALSFIIKQGFVLKIVNYLKAGYSSEKEIWKKNELEDLDKYMLEVEEIKEVKEANVKRKNTIFNQKKLKKSVENFFDKMNEKCCCELCDSFVDSGNSFSRFKKYI</sequence>
<dbReference type="EMBL" id="MPUH01001696">
    <property type="protein sequence ID" value="OMJ66528.1"/>
    <property type="molecule type" value="Genomic_DNA"/>
</dbReference>
<keyword evidence="3" id="KW-1185">Reference proteome</keyword>
<dbReference type="PANTHER" id="PTHR45737:SF6">
    <property type="entry name" value="VON WILLEBRAND FACTOR A DOMAIN-CONTAINING PROTEIN 5A"/>
    <property type="match status" value="1"/>
</dbReference>
<accession>A0A1R2APR4</accession>
<gene>
    <name evidence="2" type="ORF">SteCoe_36597</name>
</gene>
<evidence type="ECO:0008006" key="4">
    <source>
        <dbReference type="Google" id="ProtNLM"/>
    </source>
</evidence>
<protein>
    <recommendedName>
        <fullName evidence="4">VWFA domain-containing protein</fullName>
    </recommendedName>
</protein>
<dbReference type="AlphaFoldDB" id="A0A1R2APR4"/>
<dbReference type="SUPFAM" id="SSF53300">
    <property type="entry name" value="vWA-like"/>
    <property type="match status" value="1"/>
</dbReference>
<dbReference type="PANTHER" id="PTHR45737">
    <property type="entry name" value="VON WILLEBRAND FACTOR A DOMAIN-CONTAINING PROTEIN 5A"/>
    <property type="match status" value="1"/>
</dbReference>
<feature type="compositionally biased region" description="Basic and acidic residues" evidence="1">
    <location>
        <begin position="350"/>
        <end position="380"/>
    </location>
</feature>
<dbReference type="OrthoDB" id="1729737at2759"/>
<reference evidence="2 3" key="1">
    <citation type="submission" date="2016-11" db="EMBL/GenBank/DDBJ databases">
        <title>The macronuclear genome of Stentor coeruleus: a giant cell with tiny introns.</title>
        <authorList>
            <person name="Slabodnick M."/>
            <person name="Ruby J.G."/>
            <person name="Reiff S.B."/>
            <person name="Swart E.C."/>
            <person name="Gosai S."/>
            <person name="Prabakaran S."/>
            <person name="Witkowska E."/>
            <person name="Larue G.E."/>
            <person name="Fisher S."/>
            <person name="Freeman R.M."/>
            <person name="Gunawardena J."/>
            <person name="Chu W."/>
            <person name="Stover N.A."/>
            <person name="Gregory B.D."/>
            <person name="Nowacki M."/>
            <person name="Derisi J."/>
            <person name="Roy S.W."/>
            <person name="Marshall W.F."/>
            <person name="Sood P."/>
        </authorList>
    </citation>
    <scope>NUCLEOTIDE SEQUENCE [LARGE SCALE GENOMIC DNA]</scope>
    <source>
        <strain evidence="2">WM001</strain>
    </source>
</reference>
<feature type="region of interest" description="Disordered" evidence="1">
    <location>
        <begin position="252"/>
        <end position="271"/>
    </location>
</feature>
<organism evidence="2 3">
    <name type="scientific">Stentor coeruleus</name>
    <dbReference type="NCBI Taxonomy" id="5963"/>
    <lineage>
        <taxon>Eukaryota</taxon>
        <taxon>Sar</taxon>
        <taxon>Alveolata</taxon>
        <taxon>Ciliophora</taxon>
        <taxon>Postciliodesmatophora</taxon>
        <taxon>Heterotrichea</taxon>
        <taxon>Heterotrichida</taxon>
        <taxon>Stentoridae</taxon>
        <taxon>Stentor</taxon>
    </lineage>
</organism>
<dbReference type="Gene3D" id="3.40.50.410">
    <property type="entry name" value="von Willebrand factor, type A domain"/>
    <property type="match status" value="1"/>
</dbReference>
<proteinExistence type="predicted"/>
<evidence type="ECO:0000256" key="1">
    <source>
        <dbReference type="SAM" id="MobiDB-lite"/>
    </source>
</evidence>